<name>A0A9N8W3I5_9GLOM</name>
<organism evidence="1 2">
    <name type="scientific">Dentiscutata erythropus</name>
    <dbReference type="NCBI Taxonomy" id="1348616"/>
    <lineage>
        <taxon>Eukaryota</taxon>
        <taxon>Fungi</taxon>
        <taxon>Fungi incertae sedis</taxon>
        <taxon>Mucoromycota</taxon>
        <taxon>Glomeromycotina</taxon>
        <taxon>Glomeromycetes</taxon>
        <taxon>Diversisporales</taxon>
        <taxon>Gigasporaceae</taxon>
        <taxon>Dentiscutata</taxon>
    </lineage>
</organism>
<comment type="caution">
    <text evidence="1">The sequence shown here is derived from an EMBL/GenBank/DDBJ whole genome shotgun (WGS) entry which is preliminary data.</text>
</comment>
<protein>
    <submittedName>
        <fullName evidence="1">28703_t:CDS:1</fullName>
    </submittedName>
</protein>
<sequence>MTAGLGSTSNFLEFEVFGDKKRRLYSFYAINDLKRRANAVRLVN</sequence>
<gene>
    <name evidence="1" type="ORF">DERYTH_LOCUS1686</name>
</gene>
<accession>A0A9N8W3I5</accession>
<dbReference type="AlphaFoldDB" id="A0A9N8W3I5"/>
<dbReference type="EMBL" id="CAJVPY010000485">
    <property type="protein sequence ID" value="CAG8475910.1"/>
    <property type="molecule type" value="Genomic_DNA"/>
</dbReference>
<keyword evidence="2" id="KW-1185">Reference proteome</keyword>
<evidence type="ECO:0000313" key="1">
    <source>
        <dbReference type="EMBL" id="CAG8475910.1"/>
    </source>
</evidence>
<reference evidence="1" key="1">
    <citation type="submission" date="2021-06" db="EMBL/GenBank/DDBJ databases">
        <authorList>
            <person name="Kallberg Y."/>
            <person name="Tangrot J."/>
            <person name="Rosling A."/>
        </authorList>
    </citation>
    <scope>NUCLEOTIDE SEQUENCE</scope>
    <source>
        <strain evidence="1">MA453B</strain>
    </source>
</reference>
<proteinExistence type="predicted"/>
<evidence type="ECO:0000313" key="2">
    <source>
        <dbReference type="Proteomes" id="UP000789405"/>
    </source>
</evidence>
<dbReference type="Proteomes" id="UP000789405">
    <property type="component" value="Unassembled WGS sequence"/>
</dbReference>